<feature type="region of interest" description="Disordered" evidence="2">
    <location>
        <begin position="940"/>
        <end position="973"/>
    </location>
</feature>
<evidence type="ECO:0000256" key="2">
    <source>
        <dbReference type="SAM" id="MobiDB-lite"/>
    </source>
</evidence>
<dbReference type="CDD" id="cd17731">
    <property type="entry name" value="BRCT_TopBP1_rpt2_like"/>
    <property type="match status" value="1"/>
</dbReference>
<dbReference type="InterPro" id="IPR001357">
    <property type="entry name" value="BRCT_dom"/>
</dbReference>
<dbReference type="GO" id="GO:0033314">
    <property type="term" value="P:mitotic DNA replication checkpoint signaling"/>
    <property type="evidence" value="ECO:0007669"/>
    <property type="project" value="TreeGrafter"/>
</dbReference>
<feature type="domain" description="BRCT" evidence="3">
    <location>
        <begin position="1026"/>
        <end position="1118"/>
    </location>
</feature>
<dbReference type="PROSITE" id="PS50172">
    <property type="entry name" value="BRCT"/>
    <property type="match status" value="6"/>
</dbReference>
<dbReference type="PANTHER" id="PTHR13561:SF20">
    <property type="entry name" value="DNA TOPOISOMERASE 2-BINDING PROTEIN 1"/>
    <property type="match status" value="1"/>
</dbReference>
<sequence length="1252" mass="140753">MDHDNIKVTFIISSNCESEEHTSHEMQQAFAACKQNNIISNWCSENDCNIDSSSQKTDFIVFQEFCGELFEKIKETKSVRILGPWCLLTCLTEGKQIPNFPWPIYSVAMAGCTIAFSSLTKKEKQELQDKVVLMGGYVSPSLTGLCTHIVTNSVKSEKYIKGAEAGMKIMLNSWIDDVWECSLKENIHCNNKRFNKHVCPVFYNLVICCTGLSNTQRHDLCQHISENGGIYKEQLHVNKTDILVTESRTSSAKYKAAVKHNIKCVTMAWVTDSVKNGYAMPDNLYRIQISTSTPTKDGVELPNFSMVSNITNASIVRNELCETIDGTQLLKVATPAKPSSNLKRKSNSNEHNELVDEINLKDVKRAGSFLDGCGIYLVGFGAEQREKLCKIINFSGATRYNDISERVTHIIAGDISCPEFKNLRLKNCNFSYPIVSVHWLLKSMEQESPAEEDKFIVSRDTDGHIEPSSPLTKKSLHLLHASVSASENQEQPESLNTADIVQQYFQPDSSSQEDTLARLLQDNTKFKTGTDTHLNEDEPTLTTKENGNVDANRVTHSTIKPQPAPADNDASLSSAVDDSSQPPDSIFQDLKFIIVGFTPEERKQIKTAVEAMAGAVVSKTYKGVCDYAVVPSFGSVLKHVATNIVNDLWITECWQENEIRPIEYFHQPISVKDDVKPLKNCVVTISTYTNYERNFLKTLIMQLGGVCQESLSRINSKSGLLACTHLISPEPTGKKYTAAVKWGLRVINKDWLLECARSSEYVSETPFLVGDVKASSNTRESSKSVSSPPSKLCDDISTLKLNKLSMVKSHTVSAEKEEQKPSTSANQSADEPKDNTPKNKQWNISGITASQITPVQKIITEARSRNLLDTPVQNLPHPLPWDQVDTPETPLGAFIRPNPSPHLRKEMLKFLNTFPEYKPRRDSTPLSELKRRLWDNICPPKNGNIPAQPNFDGSDEERSAEEVFTPPNKKSTIPESVFNNQLKHLQEMLTASGGARSESKRSIQLIPPDTNLKDSQPNTVGWDDEMNTEQYKQKKIFMFSGVNPEKRVEMVANLERLGASVIDSIHFDTSSTHLLCLTLARNEKTLASMSAGNWILHESYVDKCVAQKKFVDEETFEFGNPKFSENIHTEYEKENNRLAAAHYWRKEVARRGYGAFHDMRFIVVAQKREPLIHVLEAGDGMVVDESPPFKKAIHATHCLLDLKYIDNFEDFIPLAQQGIYCVNTLFVSDYLTRPDANIRDFIIPYFLDYYNS</sequence>
<dbReference type="CDD" id="cd17738">
    <property type="entry name" value="BRCT_TopBP1_rpt7"/>
    <property type="match status" value="1"/>
</dbReference>
<evidence type="ECO:0000259" key="3">
    <source>
        <dbReference type="PROSITE" id="PS50172"/>
    </source>
</evidence>
<dbReference type="InterPro" id="IPR049936">
    <property type="entry name" value="TopBP1_BRCT_8"/>
</dbReference>
<dbReference type="GO" id="GO:0006270">
    <property type="term" value="P:DNA replication initiation"/>
    <property type="evidence" value="ECO:0007669"/>
    <property type="project" value="TreeGrafter"/>
</dbReference>
<evidence type="ECO:0000313" key="4">
    <source>
        <dbReference type="EMBL" id="JAV78302.1"/>
    </source>
</evidence>
<dbReference type="InterPro" id="IPR059215">
    <property type="entry name" value="BRCT2_TopBP1-like"/>
</dbReference>
<accession>A0A1Y1LXM5</accession>
<dbReference type="SUPFAM" id="SSF52113">
    <property type="entry name" value="BRCT domain"/>
    <property type="match status" value="6"/>
</dbReference>
<feature type="compositionally biased region" description="Basic and acidic residues" evidence="2">
    <location>
        <begin position="527"/>
        <end position="536"/>
    </location>
</feature>
<feature type="region of interest" description="Disordered" evidence="2">
    <location>
        <begin position="808"/>
        <end position="845"/>
    </location>
</feature>
<feature type="domain" description="BRCT" evidence="3">
    <location>
        <begin position="582"/>
        <end position="667"/>
    </location>
</feature>
<organism evidence="4">
    <name type="scientific">Photinus pyralis</name>
    <name type="common">Common eastern firefly</name>
    <name type="synonym">Lampyris pyralis</name>
    <dbReference type="NCBI Taxonomy" id="7054"/>
    <lineage>
        <taxon>Eukaryota</taxon>
        <taxon>Metazoa</taxon>
        <taxon>Ecdysozoa</taxon>
        <taxon>Arthropoda</taxon>
        <taxon>Hexapoda</taxon>
        <taxon>Insecta</taxon>
        <taxon>Pterygota</taxon>
        <taxon>Neoptera</taxon>
        <taxon>Endopterygota</taxon>
        <taxon>Coleoptera</taxon>
        <taxon>Polyphaga</taxon>
        <taxon>Elateriformia</taxon>
        <taxon>Elateroidea</taxon>
        <taxon>Lampyridae</taxon>
        <taxon>Lampyrinae</taxon>
        <taxon>Photinus</taxon>
    </lineage>
</organism>
<dbReference type="GO" id="GO:0007095">
    <property type="term" value="P:mitotic G2 DNA damage checkpoint signaling"/>
    <property type="evidence" value="ECO:0007669"/>
    <property type="project" value="TreeGrafter"/>
</dbReference>
<feature type="domain" description="BRCT" evidence="3">
    <location>
        <begin position="673"/>
        <end position="769"/>
    </location>
</feature>
<protein>
    <recommendedName>
        <fullName evidence="3">BRCT domain-containing protein</fullName>
    </recommendedName>
</protein>
<feature type="region of interest" description="Disordered" evidence="2">
    <location>
        <begin position="990"/>
        <end position="1023"/>
    </location>
</feature>
<feature type="compositionally biased region" description="Low complexity" evidence="2">
    <location>
        <begin position="566"/>
        <end position="580"/>
    </location>
</feature>
<feature type="domain" description="BRCT" evidence="3">
    <location>
        <begin position="365"/>
        <end position="457"/>
    </location>
</feature>
<proteinExistence type="predicted"/>
<dbReference type="InterPro" id="IPR036420">
    <property type="entry name" value="BRCT_dom_sf"/>
</dbReference>
<name>A0A1Y1LXM5_PHOPY</name>
<evidence type="ECO:0000256" key="1">
    <source>
        <dbReference type="ARBA" id="ARBA00022737"/>
    </source>
</evidence>
<dbReference type="FunFam" id="3.40.50.10190:FF:000018">
    <property type="entry name" value="DNA topoisomerase 2-binding protein 1"/>
    <property type="match status" value="1"/>
</dbReference>
<dbReference type="PANTHER" id="PTHR13561">
    <property type="entry name" value="DNA REPLICATION REGULATOR DPB11-RELATED"/>
    <property type="match status" value="1"/>
</dbReference>
<dbReference type="AlphaFoldDB" id="A0A1Y1LXM5"/>
<feature type="domain" description="BRCT" evidence="3">
    <location>
        <begin position="104"/>
        <end position="177"/>
    </location>
</feature>
<keyword evidence="1" id="KW-0677">Repeat</keyword>
<reference evidence="4" key="1">
    <citation type="journal article" date="2016" name="Sci. Rep.">
        <title>Molecular characterization of firefly nuptial gifts: a multi-omics approach sheds light on postcopulatory sexual selection.</title>
        <authorList>
            <person name="Al-Wathiqui N."/>
            <person name="Fallon T.R."/>
            <person name="South A."/>
            <person name="Weng J.K."/>
            <person name="Lewis S.M."/>
        </authorList>
    </citation>
    <scope>NUCLEOTIDE SEQUENCE</scope>
</reference>
<dbReference type="SMART" id="SM00292">
    <property type="entry name" value="BRCT"/>
    <property type="match status" value="6"/>
</dbReference>
<dbReference type="Gene3D" id="3.40.50.10190">
    <property type="entry name" value="BRCT domain"/>
    <property type="match status" value="8"/>
</dbReference>
<feature type="region of interest" description="Disordered" evidence="2">
    <location>
        <begin position="527"/>
        <end position="583"/>
    </location>
</feature>
<dbReference type="EMBL" id="GEZM01044336">
    <property type="protein sequence ID" value="JAV78302.1"/>
    <property type="molecule type" value="Transcribed_RNA"/>
</dbReference>
<dbReference type="Pfam" id="PF16770">
    <property type="entry name" value="RTT107_BRCT_5"/>
    <property type="match status" value="1"/>
</dbReference>
<dbReference type="CDD" id="cd17728">
    <property type="entry name" value="BRCT_TopBP1_rpt8"/>
    <property type="match status" value="1"/>
</dbReference>
<feature type="domain" description="BRCT" evidence="3">
    <location>
        <begin position="197"/>
        <end position="287"/>
    </location>
</feature>
<dbReference type="Pfam" id="PF00533">
    <property type="entry name" value="BRCT"/>
    <property type="match status" value="4"/>
</dbReference>